<comment type="caution">
    <text evidence="1">The sequence shown here is derived from an EMBL/GenBank/DDBJ whole genome shotgun (WGS) entry which is preliminary data.</text>
</comment>
<dbReference type="EMBL" id="JARKHX010000003">
    <property type="protein sequence ID" value="MDF4193862.1"/>
    <property type="molecule type" value="Genomic_DNA"/>
</dbReference>
<reference evidence="1" key="1">
    <citation type="submission" date="2023-02" db="EMBL/GenBank/DDBJ databases">
        <title>Draft Whole-Genome Sequences of Bacillus Strains of Potential Probiotic for Poultry.</title>
        <authorList>
            <person name="Ma L.M."/>
            <person name="Lopez-Guerra N."/>
            <person name="Zhang G."/>
        </authorList>
    </citation>
    <scope>NUCLEOTIDE SEQUENCE</scope>
    <source>
        <strain evidence="1">OSU1013-24</strain>
    </source>
</reference>
<dbReference type="Proteomes" id="UP001222377">
    <property type="component" value="Unassembled WGS sequence"/>
</dbReference>
<dbReference type="AlphaFoldDB" id="A0AAP3YDT0"/>
<gene>
    <name evidence="1" type="ORF">PV946_08775</name>
</gene>
<name>A0AAP3YDT0_BACAM</name>
<protein>
    <submittedName>
        <fullName evidence="1">Uncharacterized protein</fullName>
    </submittedName>
</protein>
<evidence type="ECO:0000313" key="2">
    <source>
        <dbReference type="Proteomes" id="UP001222377"/>
    </source>
</evidence>
<dbReference type="RefSeq" id="WP_101293919.1">
    <property type="nucleotide sequence ID" value="NZ_CP128501.1"/>
</dbReference>
<accession>A0AAP3YDT0</accession>
<sequence>MNTTLIEKEFKEVMIENHDLKKSEKFWKTRFNTIEDQLFTSYEIVRDFMKAKGVTDEFKSYVKTMILSDKLDERYRDFFEAMLDDFSAGQSHAKQNGENLEGALRWLQEKKAHLLMELNNASDIGRINNIGNDLVLVIKEIVKIRNKTE</sequence>
<evidence type="ECO:0000313" key="1">
    <source>
        <dbReference type="EMBL" id="MDF4193862.1"/>
    </source>
</evidence>
<organism evidence="1 2">
    <name type="scientific">Bacillus amyloliquefaciens</name>
    <name type="common">Bacillus velezensis</name>
    <dbReference type="NCBI Taxonomy" id="1390"/>
    <lineage>
        <taxon>Bacteria</taxon>
        <taxon>Bacillati</taxon>
        <taxon>Bacillota</taxon>
        <taxon>Bacilli</taxon>
        <taxon>Bacillales</taxon>
        <taxon>Bacillaceae</taxon>
        <taxon>Bacillus</taxon>
        <taxon>Bacillus amyloliquefaciens group</taxon>
    </lineage>
</organism>
<proteinExistence type="predicted"/>